<comment type="caution">
    <text evidence="2">The sequence shown here is derived from an EMBL/GenBank/DDBJ whole genome shotgun (WGS) entry which is preliminary data.</text>
</comment>
<feature type="compositionally biased region" description="Low complexity" evidence="1">
    <location>
        <begin position="223"/>
        <end position="243"/>
    </location>
</feature>
<dbReference type="Pfam" id="PF08045">
    <property type="entry name" value="CDC14"/>
    <property type="match status" value="1"/>
</dbReference>
<feature type="compositionally biased region" description="Polar residues" evidence="1">
    <location>
        <begin position="276"/>
        <end position="286"/>
    </location>
</feature>
<dbReference type="Proteomes" id="UP000298030">
    <property type="component" value="Unassembled WGS sequence"/>
</dbReference>
<feature type="region of interest" description="Disordered" evidence="1">
    <location>
        <begin position="514"/>
        <end position="551"/>
    </location>
</feature>
<evidence type="ECO:0000313" key="2">
    <source>
        <dbReference type="EMBL" id="TEB37072.1"/>
    </source>
</evidence>
<accession>A0A4Y7TTX5</accession>
<keyword evidence="3" id="KW-1185">Reference proteome</keyword>
<reference evidence="2 3" key="1">
    <citation type="journal article" date="2019" name="Nat. Ecol. Evol.">
        <title>Megaphylogeny resolves global patterns of mushroom evolution.</title>
        <authorList>
            <person name="Varga T."/>
            <person name="Krizsan K."/>
            <person name="Foldi C."/>
            <person name="Dima B."/>
            <person name="Sanchez-Garcia M."/>
            <person name="Sanchez-Ramirez S."/>
            <person name="Szollosi G.J."/>
            <person name="Szarkandi J.G."/>
            <person name="Papp V."/>
            <person name="Albert L."/>
            <person name="Andreopoulos W."/>
            <person name="Angelini C."/>
            <person name="Antonin V."/>
            <person name="Barry K.W."/>
            <person name="Bougher N.L."/>
            <person name="Buchanan P."/>
            <person name="Buyck B."/>
            <person name="Bense V."/>
            <person name="Catcheside P."/>
            <person name="Chovatia M."/>
            <person name="Cooper J."/>
            <person name="Damon W."/>
            <person name="Desjardin D."/>
            <person name="Finy P."/>
            <person name="Geml J."/>
            <person name="Haridas S."/>
            <person name="Hughes K."/>
            <person name="Justo A."/>
            <person name="Karasinski D."/>
            <person name="Kautmanova I."/>
            <person name="Kiss B."/>
            <person name="Kocsube S."/>
            <person name="Kotiranta H."/>
            <person name="LaButti K.M."/>
            <person name="Lechner B.E."/>
            <person name="Liimatainen K."/>
            <person name="Lipzen A."/>
            <person name="Lukacs Z."/>
            <person name="Mihaltcheva S."/>
            <person name="Morgado L.N."/>
            <person name="Niskanen T."/>
            <person name="Noordeloos M.E."/>
            <person name="Ohm R.A."/>
            <person name="Ortiz-Santana B."/>
            <person name="Ovrebo C."/>
            <person name="Racz N."/>
            <person name="Riley R."/>
            <person name="Savchenko A."/>
            <person name="Shiryaev A."/>
            <person name="Soop K."/>
            <person name="Spirin V."/>
            <person name="Szebenyi C."/>
            <person name="Tomsovsky M."/>
            <person name="Tulloss R.E."/>
            <person name="Uehling J."/>
            <person name="Grigoriev I.V."/>
            <person name="Vagvolgyi C."/>
            <person name="Papp T."/>
            <person name="Martin F.M."/>
            <person name="Miettinen O."/>
            <person name="Hibbett D.S."/>
            <person name="Nagy L.G."/>
        </authorList>
    </citation>
    <scope>NUCLEOTIDE SEQUENCE [LARGE SCALE GENOMIC DNA]</scope>
    <source>
        <strain evidence="2 3">FP101781</strain>
    </source>
</reference>
<sequence length="580" mass="61908">MRASLSEALDQISSTHSTLEIRSKAFETVEKHLAAALSSRDDQDKEALDHFLALQYTFECNVPLRLLSWLAIATAQLERLAKGSTDESHDLEAFILGTQLAQALSLMQGIALSHSSSKDYLGRKYPLETLLELLLTSRHMPAPRSDPKSRKPNLSTPALTSIVLDTLLCILVDSSTALRTFEEVGGPQAVVRLLKRNGTPREVRMKCLEFLYFYLLDENTPAAPQATTPEPSPIPSTATSPVRRSPPPTVPATPVRPSKQYLGLGPTPRRPRPSSVYASSTFSLADSQPPQSRSTSGSSTFSFASSNSSNVTSTPATSVSSSPDKPSALSLAVLSREQEKGRLSPRKPASRAPSDKYSSPNTSTSSAGSVRTRPNTPPPPPLTPSTPRPLSRHHQQPSLSSSRASSRGDVGRERSFRFPAPMEPRMMMLKREVDYEPISPVKTTPFSISPHPSPNTPARSPIGLGLPGSRHAAKSKSLSNVVSGTPSSRASSVVSPAKRVGSRLGSAATVPLIESAREAPVPVPQRSATLQSPGGRGPSAAKDGVPKKTTEDKKALLGTMLGNVDHLVDAVSKAGVWGLS</sequence>
<evidence type="ECO:0000313" key="3">
    <source>
        <dbReference type="Proteomes" id="UP000298030"/>
    </source>
</evidence>
<feature type="region of interest" description="Disordered" evidence="1">
    <location>
        <begin position="440"/>
        <end position="501"/>
    </location>
</feature>
<dbReference type="PANTHER" id="PTHR34065">
    <property type="entry name" value="CELL DIVISION CONTROL PROTEIN 14"/>
    <property type="match status" value="1"/>
</dbReference>
<feature type="compositionally biased region" description="Pro residues" evidence="1">
    <location>
        <begin position="375"/>
        <end position="387"/>
    </location>
</feature>
<dbReference type="PANTHER" id="PTHR34065:SF1">
    <property type="entry name" value="CELL DIVISION CONTROL PROTEIN 14"/>
    <property type="match status" value="1"/>
</dbReference>
<feature type="compositionally biased region" description="Low complexity" evidence="1">
    <location>
        <begin position="355"/>
        <end position="374"/>
    </location>
</feature>
<dbReference type="STRING" id="71717.A0A4Y7TTX5"/>
<feature type="compositionally biased region" description="Low complexity" evidence="1">
    <location>
        <begin position="398"/>
        <end position="407"/>
    </location>
</feature>
<feature type="compositionally biased region" description="Low complexity" evidence="1">
    <location>
        <begin position="481"/>
        <end position="499"/>
    </location>
</feature>
<feature type="region of interest" description="Disordered" evidence="1">
    <location>
        <begin position="223"/>
        <end position="425"/>
    </location>
</feature>
<organism evidence="2 3">
    <name type="scientific">Coprinellus micaceus</name>
    <name type="common">Glistening ink-cap mushroom</name>
    <name type="synonym">Coprinus micaceus</name>
    <dbReference type="NCBI Taxonomy" id="71717"/>
    <lineage>
        <taxon>Eukaryota</taxon>
        <taxon>Fungi</taxon>
        <taxon>Dikarya</taxon>
        <taxon>Basidiomycota</taxon>
        <taxon>Agaricomycotina</taxon>
        <taxon>Agaricomycetes</taxon>
        <taxon>Agaricomycetidae</taxon>
        <taxon>Agaricales</taxon>
        <taxon>Agaricineae</taxon>
        <taxon>Psathyrellaceae</taxon>
        <taxon>Coprinellus</taxon>
    </lineage>
</organism>
<dbReference type="EMBL" id="QPFP01000004">
    <property type="protein sequence ID" value="TEB37072.1"/>
    <property type="molecule type" value="Genomic_DNA"/>
</dbReference>
<proteinExistence type="predicted"/>
<feature type="compositionally biased region" description="Low complexity" evidence="1">
    <location>
        <begin position="287"/>
        <end position="323"/>
    </location>
</feature>
<evidence type="ECO:0000256" key="1">
    <source>
        <dbReference type="SAM" id="MobiDB-lite"/>
    </source>
</evidence>
<dbReference type="OrthoDB" id="5357220at2759"/>
<gene>
    <name evidence="2" type="ORF">FA13DRAFT_1752087</name>
</gene>
<dbReference type="InterPro" id="IPR012535">
    <property type="entry name" value="Cell_div_Cdc14"/>
</dbReference>
<protein>
    <submittedName>
        <fullName evidence="2">CDC14-domain-containing protein</fullName>
    </submittedName>
</protein>
<dbReference type="AlphaFoldDB" id="A0A4Y7TTX5"/>
<name>A0A4Y7TTX5_COPMI</name>